<proteinExistence type="predicted"/>
<feature type="chain" id="PRO_5020855745" evidence="1">
    <location>
        <begin position="28"/>
        <end position="706"/>
    </location>
</feature>
<keyword evidence="1" id="KW-0732">Signal</keyword>
<dbReference type="Proteomes" id="UP000310597">
    <property type="component" value="Unassembled WGS sequence"/>
</dbReference>
<accession>A0A4U1JLF0</accession>
<dbReference type="Pfam" id="PF06082">
    <property type="entry name" value="YjbH"/>
    <property type="match status" value="1"/>
</dbReference>
<sequence length="706" mass="76985">MSRPSKALFLISSACVIAGLSAGPAAAGPEGTAWGYNSYGVPGLIDMPGAFGRDDGELGYAVSHFQNQTRHALTFQISERLSASFRYALLYDIRRNPGGPVEPYRYDRSFSLQYRFLEEGIYRPAFAVGVNDIAGTGVYGGEYVVASKTFSPRFRATLGLGWGRLGSHGGFTNPLGVLKNSFKYRPMASSGLGGGFQANTWFRGDAAVFGGVEWRPNDRWRLIAEYSSDDYAREDGAAFDRKSPLNFGVDYRYNDRTTVSARYLYGAELGLQLTYALNPKQPRMGSGLDAAPPPVVPRAAQAGPSPDLDDSALIAAARTALAREGLSLHGLARDGDTLRIQIGNDRYPIAAQATGRAARALTGLAPAHVERFEIRLTEKGMPVSSVLVRRADLEALEFHPVASDLMRARTRITDAPQSLPLNGGHFPAFTAALEPYLTPSFFDPDSPLRLDAGAAATARYEPRAGLVFSGRLQQKLVGNLDKTIRPSTSVLPHVRSDGYLYAKGSDTSLTELTAAWYVRPGQDLYGRVTLGLLEQMYGGVSSELLWKPQNSRLALGAEVNWAKQRAFDDMFGFRDYDVVTGHVSAYYQFDRGYTAQLDLGRYLAGDTGATLTLAREFDNGWKIGAFATRTNVSSEDFGEGSFDKGISLTIPIDWITGKPERRAINTTIRPVQRDGGARLSVPGRLYETVRGQQASALDASWGRFWK</sequence>
<protein>
    <submittedName>
        <fullName evidence="2">YjbH domain-containing protein</fullName>
    </submittedName>
</protein>
<dbReference type="InterPro" id="IPR010344">
    <property type="entry name" value="YbjH"/>
</dbReference>
<dbReference type="SUPFAM" id="SSF56935">
    <property type="entry name" value="Porins"/>
    <property type="match status" value="1"/>
</dbReference>
<organism evidence="2 3">
    <name type="scientific">Rhodobacter capsulatus</name>
    <name type="common">Rhodopseudomonas capsulata</name>
    <dbReference type="NCBI Taxonomy" id="1061"/>
    <lineage>
        <taxon>Bacteria</taxon>
        <taxon>Pseudomonadati</taxon>
        <taxon>Pseudomonadota</taxon>
        <taxon>Alphaproteobacteria</taxon>
        <taxon>Rhodobacterales</taxon>
        <taxon>Rhodobacter group</taxon>
        <taxon>Rhodobacter</taxon>
    </lineage>
</organism>
<dbReference type="EMBL" id="SWJZ01000104">
    <property type="protein sequence ID" value="TKD14418.1"/>
    <property type="molecule type" value="Genomic_DNA"/>
</dbReference>
<reference evidence="2 3" key="1">
    <citation type="submission" date="2019-04" db="EMBL/GenBank/DDBJ databases">
        <title>Draft Whole-Genome sequence of the purple photosynthetic bacterium Rhodobacter capsulatus SP108 with an indigenous class A beta-lactamase.</title>
        <authorList>
            <person name="Robertson S."/>
            <person name="Meyer T.E."/>
            <person name="Kyndt J.A."/>
        </authorList>
    </citation>
    <scope>NUCLEOTIDE SEQUENCE [LARGE SCALE GENOMIC DNA]</scope>
    <source>
        <strain evidence="2 3">SP108</strain>
    </source>
</reference>
<name>A0A4U1JLF0_RHOCA</name>
<evidence type="ECO:0000256" key="1">
    <source>
        <dbReference type="SAM" id="SignalP"/>
    </source>
</evidence>
<feature type="signal peptide" evidence="1">
    <location>
        <begin position="1"/>
        <end position="27"/>
    </location>
</feature>
<evidence type="ECO:0000313" key="2">
    <source>
        <dbReference type="EMBL" id="TKD14418.1"/>
    </source>
</evidence>
<comment type="caution">
    <text evidence="2">The sequence shown here is derived from an EMBL/GenBank/DDBJ whole genome shotgun (WGS) entry which is preliminary data.</text>
</comment>
<dbReference type="AlphaFoldDB" id="A0A4U1JLF0"/>
<evidence type="ECO:0000313" key="3">
    <source>
        <dbReference type="Proteomes" id="UP000310597"/>
    </source>
</evidence>
<dbReference type="OrthoDB" id="19542at2"/>
<gene>
    <name evidence="2" type="ORF">FBT96_18365</name>
</gene>